<dbReference type="PROSITE" id="PS50109">
    <property type="entry name" value="HIS_KIN"/>
    <property type="match status" value="1"/>
</dbReference>
<feature type="transmembrane region" description="Helical" evidence="11">
    <location>
        <begin position="155"/>
        <end position="175"/>
    </location>
</feature>
<keyword evidence="9" id="KW-0902">Two-component regulatory system</keyword>
<dbReference type="SMART" id="SM00388">
    <property type="entry name" value="HisKA"/>
    <property type="match status" value="1"/>
</dbReference>
<dbReference type="GO" id="GO:0000155">
    <property type="term" value="F:phosphorelay sensor kinase activity"/>
    <property type="evidence" value="ECO:0007669"/>
    <property type="project" value="InterPro"/>
</dbReference>
<keyword evidence="14" id="KW-1185">Reference proteome</keyword>
<dbReference type="GO" id="GO:0005886">
    <property type="term" value="C:plasma membrane"/>
    <property type="evidence" value="ECO:0007669"/>
    <property type="project" value="UniProtKB-SubCell"/>
</dbReference>
<evidence type="ECO:0000256" key="3">
    <source>
        <dbReference type="ARBA" id="ARBA00012438"/>
    </source>
</evidence>
<sequence length="380" mass="43010">MKKKPKTTLKLWEKSFLLTFCVFFILLNIAFGIWSVYQFKSALTREMEFCRAEAQQLTARISAVNEKAPSELEMERLLHFYSGRQTYLKIIFDGEQWMNSFPDDAILAEHNGTVRVGNDTFYYYDSLLDAGIRDQNAELCYAKNLAGFYGKQYKILAGTAAAMLLISAIVGALLYQAMKRIYRPVSNISHELKTPLTSVMGYAQYLSQTSRLSEADRKFAQQQILQEAYYMKDIVDRVLTLDSIKNTGIHREVISMEPLLEELCQLDDGISIESSLATLECDPVLIKSMLLNLVNNGLRESKSVQIAASAEGITISNEAPALTARDVRHLNQGELLSREKIKGSGYGIPLCHEISKFHGWKLEYTLQHHNLTAHIHFAGK</sequence>
<dbReference type="SUPFAM" id="SSF47384">
    <property type="entry name" value="Homodimeric domain of signal transducing histidine kinase"/>
    <property type="match status" value="1"/>
</dbReference>
<evidence type="ECO:0000256" key="11">
    <source>
        <dbReference type="SAM" id="Phobius"/>
    </source>
</evidence>
<evidence type="ECO:0000256" key="1">
    <source>
        <dbReference type="ARBA" id="ARBA00000085"/>
    </source>
</evidence>
<keyword evidence="7 13" id="KW-0418">Kinase</keyword>
<reference evidence="13" key="1">
    <citation type="submission" date="2020-08" db="EMBL/GenBank/DDBJ databases">
        <authorList>
            <person name="Liu C."/>
            <person name="Sun Q."/>
        </authorList>
    </citation>
    <scope>NUCLEOTIDE SEQUENCE</scope>
    <source>
        <strain evidence="13">BX16</strain>
    </source>
</reference>
<evidence type="ECO:0000256" key="8">
    <source>
        <dbReference type="ARBA" id="ARBA00022840"/>
    </source>
</evidence>
<dbReference type="GO" id="GO:0005524">
    <property type="term" value="F:ATP binding"/>
    <property type="evidence" value="ECO:0007669"/>
    <property type="project" value="UniProtKB-KW"/>
</dbReference>
<dbReference type="EMBL" id="JACRWC010000083">
    <property type="protein sequence ID" value="MBC5999662.1"/>
    <property type="molecule type" value="Genomic_DNA"/>
</dbReference>
<dbReference type="InterPro" id="IPR003661">
    <property type="entry name" value="HisK_dim/P_dom"/>
</dbReference>
<dbReference type="Gene3D" id="3.30.565.10">
    <property type="entry name" value="Histidine kinase-like ATPase, C-terminal domain"/>
    <property type="match status" value="1"/>
</dbReference>
<proteinExistence type="predicted"/>
<dbReference type="InterPro" id="IPR036890">
    <property type="entry name" value="HATPase_C_sf"/>
</dbReference>
<evidence type="ECO:0000256" key="6">
    <source>
        <dbReference type="ARBA" id="ARBA00022741"/>
    </source>
</evidence>
<evidence type="ECO:0000256" key="5">
    <source>
        <dbReference type="ARBA" id="ARBA00022679"/>
    </source>
</evidence>
<keyword evidence="11" id="KW-0472">Membrane</keyword>
<evidence type="ECO:0000313" key="14">
    <source>
        <dbReference type="Proteomes" id="UP000644115"/>
    </source>
</evidence>
<keyword evidence="11" id="KW-0812">Transmembrane</keyword>
<feature type="coiled-coil region" evidence="10">
    <location>
        <begin position="40"/>
        <end position="67"/>
    </location>
</feature>
<dbReference type="EC" id="2.7.13.3" evidence="3"/>
<comment type="catalytic activity">
    <reaction evidence="1">
        <text>ATP + protein L-histidine = ADP + protein N-phospho-L-histidine.</text>
        <dbReference type="EC" id="2.7.13.3"/>
    </reaction>
</comment>
<keyword evidence="10" id="KW-0175">Coiled coil</keyword>
<keyword evidence="4" id="KW-1003">Cell membrane</keyword>
<keyword evidence="11" id="KW-1133">Transmembrane helix</keyword>
<keyword evidence="5" id="KW-0808">Transferase</keyword>
<evidence type="ECO:0000256" key="10">
    <source>
        <dbReference type="SAM" id="Coils"/>
    </source>
</evidence>
<keyword evidence="6" id="KW-0547">Nucleotide-binding</keyword>
<dbReference type="PANTHER" id="PTHR44936:SF10">
    <property type="entry name" value="SENSOR PROTEIN RSTB"/>
    <property type="match status" value="1"/>
</dbReference>
<feature type="transmembrane region" description="Helical" evidence="11">
    <location>
        <begin position="16"/>
        <end position="37"/>
    </location>
</feature>
<dbReference type="CDD" id="cd00082">
    <property type="entry name" value="HisKA"/>
    <property type="match status" value="1"/>
</dbReference>
<dbReference type="InterPro" id="IPR050980">
    <property type="entry name" value="2C_sensor_his_kinase"/>
</dbReference>
<gene>
    <name evidence="13" type="ORF">H8876_06580</name>
</gene>
<dbReference type="Proteomes" id="UP000644115">
    <property type="component" value="Unassembled WGS sequence"/>
</dbReference>
<dbReference type="Gene3D" id="1.10.287.130">
    <property type="match status" value="1"/>
</dbReference>
<evidence type="ECO:0000256" key="9">
    <source>
        <dbReference type="ARBA" id="ARBA00023012"/>
    </source>
</evidence>
<dbReference type="AlphaFoldDB" id="A0A923SM05"/>
<dbReference type="InterPro" id="IPR005467">
    <property type="entry name" value="His_kinase_dom"/>
</dbReference>
<evidence type="ECO:0000256" key="2">
    <source>
        <dbReference type="ARBA" id="ARBA00004651"/>
    </source>
</evidence>
<name>A0A923SM05_9FIRM</name>
<evidence type="ECO:0000256" key="4">
    <source>
        <dbReference type="ARBA" id="ARBA00022475"/>
    </source>
</evidence>
<organism evidence="13 14">
    <name type="scientific">Lentihominibacter faecis</name>
    <dbReference type="NCBI Taxonomy" id="2764712"/>
    <lineage>
        <taxon>Bacteria</taxon>
        <taxon>Bacillati</taxon>
        <taxon>Bacillota</taxon>
        <taxon>Clostridia</taxon>
        <taxon>Peptostreptococcales</taxon>
        <taxon>Anaerovoracaceae</taxon>
        <taxon>Lentihominibacter</taxon>
    </lineage>
</organism>
<dbReference type="SUPFAM" id="SSF55874">
    <property type="entry name" value="ATPase domain of HSP90 chaperone/DNA topoisomerase II/histidine kinase"/>
    <property type="match status" value="1"/>
</dbReference>
<comment type="subcellular location">
    <subcellularLocation>
        <location evidence="2">Cell membrane</location>
        <topology evidence="2">Multi-pass membrane protein</topology>
    </subcellularLocation>
</comment>
<evidence type="ECO:0000259" key="12">
    <source>
        <dbReference type="PROSITE" id="PS50109"/>
    </source>
</evidence>
<keyword evidence="8" id="KW-0067">ATP-binding</keyword>
<protein>
    <recommendedName>
        <fullName evidence="3">histidine kinase</fullName>
        <ecNumber evidence="3">2.7.13.3</ecNumber>
    </recommendedName>
</protein>
<dbReference type="InterPro" id="IPR036097">
    <property type="entry name" value="HisK_dim/P_sf"/>
</dbReference>
<evidence type="ECO:0000313" key="13">
    <source>
        <dbReference type="EMBL" id="MBC5999662.1"/>
    </source>
</evidence>
<feature type="domain" description="Histidine kinase" evidence="12">
    <location>
        <begin position="187"/>
        <end position="380"/>
    </location>
</feature>
<dbReference type="PANTHER" id="PTHR44936">
    <property type="entry name" value="SENSOR PROTEIN CREC"/>
    <property type="match status" value="1"/>
</dbReference>
<accession>A0A923SM05</accession>
<comment type="caution">
    <text evidence="13">The sequence shown here is derived from an EMBL/GenBank/DDBJ whole genome shotgun (WGS) entry which is preliminary data.</text>
</comment>
<dbReference type="Pfam" id="PF00512">
    <property type="entry name" value="HisKA"/>
    <property type="match status" value="1"/>
</dbReference>
<evidence type="ECO:0000256" key="7">
    <source>
        <dbReference type="ARBA" id="ARBA00022777"/>
    </source>
</evidence>